<keyword evidence="2" id="KW-1185">Reference proteome</keyword>
<name>A0AA37TS56_9HYPH</name>
<reference evidence="2" key="1">
    <citation type="journal article" date="2019" name="Int. J. Syst. Evol. Microbiol.">
        <title>The Global Catalogue of Microorganisms (GCM) 10K type strain sequencing project: providing services to taxonomists for standard genome sequencing and annotation.</title>
        <authorList>
            <consortium name="The Broad Institute Genomics Platform"/>
            <consortium name="The Broad Institute Genome Sequencing Center for Infectious Disease"/>
            <person name="Wu L."/>
            <person name="Ma J."/>
        </authorList>
    </citation>
    <scope>NUCLEOTIDE SEQUENCE [LARGE SCALE GENOMIC DNA]</scope>
    <source>
        <strain evidence="2">NBRC 103632</strain>
    </source>
</reference>
<dbReference type="EMBL" id="BSPL01000024">
    <property type="protein sequence ID" value="GLS73188.1"/>
    <property type="molecule type" value="Genomic_DNA"/>
</dbReference>
<organism evidence="1 2">
    <name type="scientific">Methylobacterium tardum</name>
    <dbReference type="NCBI Taxonomy" id="374432"/>
    <lineage>
        <taxon>Bacteria</taxon>
        <taxon>Pseudomonadati</taxon>
        <taxon>Pseudomonadota</taxon>
        <taxon>Alphaproteobacteria</taxon>
        <taxon>Hyphomicrobiales</taxon>
        <taxon>Methylobacteriaceae</taxon>
        <taxon>Methylobacterium</taxon>
    </lineage>
</organism>
<protein>
    <submittedName>
        <fullName evidence="1">Uncharacterized protein</fullName>
    </submittedName>
</protein>
<dbReference type="Proteomes" id="UP001157440">
    <property type="component" value="Unassembled WGS sequence"/>
</dbReference>
<evidence type="ECO:0000313" key="2">
    <source>
        <dbReference type="Proteomes" id="UP001157440"/>
    </source>
</evidence>
<gene>
    <name evidence="1" type="ORF">GCM10007890_52030</name>
</gene>
<dbReference type="AlphaFoldDB" id="A0AA37TS56"/>
<accession>A0AA37TS56</accession>
<sequence>MNKMILLVAIATNYAGLTHQSLAQWRPTGGLLDVTLTNQCGMTGGEVASARPDGIFYCPSRAAAVDAQVADASHFYFVQAYGSLAIHTTSKKLADCWAAHALATTPNGPHYVKQWIKHWRIYGTPDLIYGAREQRISNVRSCCACGA</sequence>
<comment type="caution">
    <text evidence="1">The sequence shown here is derived from an EMBL/GenBank/DDBJ whole genome shotgun (WGS) entry which is preliminary data.</text>
</comment>
<proteinExistence type="predicted"/>
<dbReference type="RefSeq" id="WP_238196303.1">
    <property type="nucleotide sequence ID" value="NZ_BPQZ01000009.1"/>
</dbReference>
<evidence type="ECO:0000313" key="1">
    <source>
        <dbReference type="EMBL" id="GLS73188.1"/>
    </source>
</evidence>